<name>I0IHP6_PHYMF</name>
<proteinExistence type="predicted"/>
<dbReference type="RefSeq" id="WP_014437997.1">
    <property type="nucleotide sequence ID" value="NC_017080.1"/>
</dbReference>
<dbReference type="HOGENOM" id="CLU_2956616_0_0_0"/>
<sequence length="59" mass="5828">MSPLTAASASALTQAHLAERVQTAVLKKSHDAAKAEGAAVVKLIEAAASFAPGGVDVKA</sequence>
<dbReference type="InterPro" id="IPR025906">
    <property type="entry name" value="YjfB_motility"/>
</dbReference>
<dbReference type="Proteomes" id="UP000007881">
    <property type="component" value="Chromosome"/>
</dbReference>
<dbReference type="Pfam" id="PF14070">
    <property type="entry name" value="YjfB_motility"/>
    <property type="match status" value="1"/>
</dbReference>
<dbReference type="KEGG" id="phm:PSMK_26250"/>
<keyword evidence="2" id="KW-1185">Reference proteome</keyword>
<reference evidence="1 2" key="1">
    <citation type="submission" date="2012-02" db="EMBL/GenBank/DDBJ databases">
        <title>Complete genome sequence of Phycisphaera mikurensis NBRC 102666.</title>
        <authorList>
            <person name="Ankai A."/>
            <person name="Hosoyama A."/>
            <person name="Terui Y."/>
            <person name="Sekine M."/>
            <person name="Fukai R."/>
            <person name="Kato Y."/>
            <person name="Nakamura S."/>
            <person name="Yamada-Narita S."/>
            <person name="Kawakoshi A."/>
            <person name="Fukunaga Y."/>
            <person name="Yamazaki S."/>
            <person name="Fujita N."/>
        </authorList>
    </citation>
    <scope>NUCLEOTIDE SEQUENCE [LARGE SCALE GENOMIC DNA]</scope>
    <source>
        <strain evidence="2">NBRC 102666 / KCTC 22515 / FYK2301M01</strain>
    </source>
</reference>
<gene>
    <name evidence="1" type="ordered locus">PSMK_26250</name>
</gene>
<dbReference type="EMBL" id="AP012338">
    <property type="protein sequence ID" value="BAM04784.1"/>
    <property type="molecule type" value="Genomic_DNA"/>
</dbReference>
<evidence type="ECO:0000313" key="2">
    <source>
        <dbReference type="Proteomes" id="UP000007881"/>
    </source>
</evidence>
<evidence type="ECO:0000313" key="1">
    <source>
        <dbReference type="EMBL" id="BAM04784.1"/>
    </source>
</evidence>
<accession>I0IHP6</accession>
<protein>
    <submittedName>
        <fullName evidence="1">Uncharacterized protein</fullName>
    </submittedName>
</protein>
<dbReference type="STRING" id="1142394.PSMK_26250"/>
<organism evidence="1 2">
    <name type="scientific">Phycisphaera mikurensis (strain NBRC 102666 / KCTC 22515 / FYK2301M01)</name>
    <dbReference type="NCBI Taxonomy" id="1142394"/>
    <lineage>
        <taxon>Bacteria</taxon>
        <taxon>Pseudomonadati</taxon>
        <taxon>Planctomycetota</taxon>
        <taxon>Phycisphaerae</taxon>
        <taxon>Phycisphaerales</taxon>
        <taxon>Phycisphaeraceae</taxon>
        <taxon>Phycisphaera</taxon>
    </lineage>
</organism>
<dbReference type="AlphaFoldDB" id="I0IHP6"/>